<comment type="caution">
    <text evidence="7">The sequence shown here is derived from an EMBL/GenBank/DDBJ whole genome shotgun (WGS) entry which is preliminary data.</text>
</comment>
<dbReference type="GO" id="GO:0008932">
    <property type="term" value="F:lytic endotransglycosylase activity"/>
    <property type="evidence" value="ECO:0007669"/>
    <property type="project" value="UniProtKB-UniRule"/>
</dbReference>
<reference evidence="7 8" key="1">
    <citation type="submission" date="2019-02" db="EMBL/GenBank/DDBJ databases">
        <title>Draft Genome Sequence of the Prevotella sp. BCRC 81118, Isolated from Human Feces.</title>
        <authorList>
            <person name="Huang C.-H."/>
        </authorList>
    </citation>
    <scope>NUCLEOTIDE SEQUENCE [LARGE SCALE GENOMIC DNA]</scope>
    <source>
        <strain evidence="7 8">BCRC 81118</strain>
    </source>
</reference>
<organism evidence="7 8">
    <name type="scientific">Segatella hominis</name>
    <dbReference type="NCBI Taxonomy" id="2518605"/>
    <lineage>
        <taxon>Bacteria</taxon>
        <taxon>Pseudomonadati</taxon>
        <taxon>Bacteroidota</taxon>
        <taxon>Bacteroidia</taxon>
        <taxon>Bacteroidales</taxon>
        <taxon>Prevotellaceae</taxon>
        <taxon>Segatella</taxon>
    </lineage>
</organism>
<sequence>MPCMAQKQHGKASYYSKKTTGARTASGQKLHHDSLTCAHRFYPFGTKLKVTNLSNKKTVIVKVTDRGPYGRGRIIDLSWGAAKAIGMLSQGVATVKVEMIDKPIPYRPEDPKLPHIDFEVAESDYDFPQKWNHKEKHESKPHQHGTESGKKEHLNKHQKDIKEEQQEHKNKTGNFAEQKHNSEHKHNTEHYQSKEGNKTKRK</sequence>
<evidence type="ECO:0000313" key="8">
    <source>
        <dbReference type="Proteomes" id="UP000297872"/>
    </source>
</evidence>
<dbReference type="GO" id="GO:0071555">
    <property type="term" value="P:cell wall organization"/>
    <property type="evidence" value="ECO:0007669"/>
    <property type="project" value="UniProtKB-KW"/>
</dbReference>
<proteinExistence type="inferred from homology"/>
<dbReference type="NCBIfam" id="TIGR00413">
    <property type="entry name" value="rlpA"/>
    <property type="match status" value="1"/>
</dbReference>
<dbReference type="EC" id="4.2.2.-" evidence="3"/>
<dbReference type="SUPFAM" id="SSF50685">
    <property type="entry name" value="Barwin-like endoglucanases"/>
    <property type="match status" value="1"/>
</dbReference>
<dbReference type="PANTHER" id="PTHR34183">
    <property type="entry name" value="ENDOLYTIC PEPTIDOGLYCAN TRANSGLYCOSYLASE RLPA"/>
    <property type="match status" value="1"/>
</dbReference>
<dbReference type="HAMAP" id="MF_02071">
    <property type="entry name" value="RlpA"/>
    <property type="match status" value="1"/>
</dbReference>
<dbReference type="CDD" id="cd22268">
    <property type="entry name" value="DPBB_RlpA-like"/>
    <property type="match status" value="1"/>
</dbReference>
<gene>
    <name evidence="3" type="primary">rlpA</name>
    <name evidence="7" type="ORF">EXN75_06880</name>
</gene>
<dbReference type="EMBL" id="SGVY01000014">
    <property type="protein sequence ID" value="TFH82015.1"/>
    <property type="molecule type" value="Genomic_DNA"/>
</dbReference>
<dbReference type="InterPro" id="IPR036908">
    <property type="entry name" value="RlpA-like_sf"/>
</dbReference>
<dbReference type="InterPro" id="IPR034718">
    <property type="entry name" value="RlpA"/>
</dbReference>
<keyword evidence="2 3" id="KW-0961">Cell wall biogenesis/degradation</keyword>
<comment type="similarity">
    <text evidence="3 4">Belongs to the RlpA family.</text>
</comment>
<feature type="region of interest" description="Disordered" evidence="5">
    <location>
        <begin position="1"/>
        <end position="20"/>
    </location>
</feature>
<dbReference type="OrthoDB" id="9779128at2"/>
<feature type="domain" description="RlpA-like protein double-psi beta-barrel" evidence="6">
    <location>
        <begin position="8"/>
        <end position="97"/>
    </location>
</feature>
<feature type="compositionally biased region" description="Basic and acidic residues" evidence="5">
    <location>
        <begin position="135"/>
        <end position="170"/>
    </location>
</feature>
<dbReference type="Gene3D" id="2.40.40.10">
    <property type="entry name" value="RlpA-like domain"/>
    <property type="match status" value="1"/>
</dbReference>
<evidence type="ECO:0000313" key="7">
    <source>
        <dbReference type="EMBL" id="TFH82015.1"/>
    </source>
</evidence>
<feature type="region of interest" description="Disordered" evidence="5">
    <location>
        <begin position="132"/>
        <end position="202"/>
    </location>
</feature>
<evidence type="ECO:0000256" key="2">
    <source>
        <dbReference type="ARBA" id="ARBA00023316"/>
    </source>
</evidence>
<dbReference type="GO" id="GO:0000270">
    <property type="term" value="P:peptidoglycan metabolic process"/>
    <property type="evidence" value="ECO:0007669"/>
    <property type="project" value="UniProtKB-UniRule"/>
</dbReference>
<evidence type="ECO:0000256" key="3">
    <source>
        <dbReference type="HAMAP-Rule" id="MF_02071"/>
    </source>
</evidence>
<dbReference type="InterPro" id="IPR009009">
    <property type="entry name" value="RlpA-like_DPBB"/>
</dbReference>
<evidence type="ECO:0000256" key="5">
    <source>
        <dbReference type="SAM" id="MobiDB-lite"/>
    </source>
</evidence>
<keyword evidence="8" id="KW-1185">Reference proteome</keyword>
<accession>A0A4Y8VNC9</accession>
<dbReference type="PANTHER" id="PTHR34183:SF8">
    <property type="entry name" value="ENDOLYTIC PEPTIDOGLYCAN TRANSGLYCOSYLASE RLPA-RELATED"/>
    <property type="match status" value="1"/>
</dbReference>
<evidence type="ECO:0000256" key="4">
    <source>
        <dbReference type="RuleBase" id="RU003495"/>
    </source>
</evidence>
<dbReference type="Proteomes" id="UP000297872">
    <property type="component" value="Unassembled WGS sequence"/>
</dbReference>
<comment type="function">
    <text evidence="3">Lytic transglycosylase with a strong preference for naked glycan strands that lack stem peptides.</text>
</comment>
<evidence type="ECO:0000256" key="1">
    <source>
        <dbReference type="ARBA" id="ARBA00023239"/>
    </source>
</evidence>
<dbReference type="Pfam" id="PF03330">
    <property type="entry name" value="DPBB_1"/>
    <property type="match status" value="1"/>
</dbReference>
<dbReference type="AlphaFoldDB" id="A0A4Y8VNC9"/>
<evidence type="ECO:0000259" key="6">
    <source>
        <dbReference type="Pfam" id="PF03330"/>
    </source>
</evidence>
<dbReference type="InterPro" id="IPR012997">
    <property type="entry name" value="RplA"/>
</dbReference>
<name>A0A4Y8VNC9_9BACT</name>
<feature type="compositionally biased region" description="Basic and acidic residues" evidence="5">
    <location>
        <begin position="177"/>
        <end position="202"/>
    </location>
</feature>
<keyword evidence="1 3" id="KW-0456">Lyase</keyword>
<protein>
    <recommendedName>
        <fullName evidence="3">Probable endolytic peptidoglycan transglycosylase RlpA</fullName>
        <ecNumber evidence="3">4.2.2.-</ecNumber>
    </recommendedName>
</protein>